<dbReference type="SMART" id="SM00490">
    <property type="entry name" value="HELICc"/>
    <property type="match status" value="1"/>
</dbReference>
<dbReference type="GO" id="GO:0140658">
    <property type="term" value="F:ATP-dependent chromatin remodeler activity"/>
    <property type="evidence" value="ECO:0007669"/>
    <property type="project" value="TreeGrafter"/>
</dbReference>
<dbReference type="CDD" id="cd18793">
    <property type="entry name" value="SF2_C_SNF"/>
    <property type="match status" value="1"/>
</dbReference>
<evidence type="ECO:0000313" key="6">
    <source>
        <dbReference type="Proteomes" id="UP000322245"/>
    </source>
</evidence>
<dbReference type="PANTHER" id="PTHR45623">
    <property type="entry name" value="CHROMODOMAIN-HELICASE-DNA-BINDING PROTEIN 3-RELATED-RELATED"/>
    <property type="match status" value="1"/>
</dbReference>
<dbReference type="SUPFAM" id="SSF52540">
    <property type="entry name" value="P-loop containing nucleoside triphosphate hydrolases"/>
    <property type="match status" value="1"/>
</dbReference>
<dbReference type="InterPro" id="IPR027417">
    <property type="entry name" value="P-loop_NTPase"/>
</dbReference>
<dbReference type="PANTHER" id="PTHR45623:SF17">
    <property type="entry name" value="CHROMODOMAIN-HELICASE-DNA-BINDING PROTEIN 3-RELATED"/>
    <property type="match status" value="1"/>
</dbReference>
<feature type="compositionally biased region" description="Basic and acidic residues" evidence="3">
    <location>
        <begin position="766"/>
        <end position="780"/>
    </location>
</feature>
<dbReference type="GO" id="GO:0003682">
    <property type="term" value="F:chromatin binding"/>
    <property type="evidence" value="ECO:0007669"/>
    <property type="project" value="TreeGrafter"/>
</dbReference>
<dbReference type="InterPro" id="IPR049730">
    <property type="entry name" value="SNF2/RAD54-like_C"/>
</dbReference>
<reference evidence="5 6" key="1">
    <citation type="submission" date="2017-05" db="EMBL/GenBank/DDBJ databases">
        <title>The Genome Sequence of Tsuchiyaea wingfieldii DSM 27421.</title>
        <authorList>
            <person name="Cuomo C."/>
            <person name="Passer A."/>
            <person name="Billmyre B."/>
            <person name="Heitman J."/>
        </authorList>
    </citation>
    <scope>NUCLEOTIDE SEQUENCE [LARGE SCALE GENOMIC DNA]</scope>
    <source>
        <strain evidence="5 6">DSM 27421</strain>
    </source>
</reference>
<evidence type="ECO:0000259" key="4">
    <source>
        <dbReference type="PROSITE" id="PS51194"/>
    </source>
</evidence>
<organism evidence="5 6">
    <name type="scientific">Cryptococcus floricola</name>
    <dbReference type="NCBI Taxonomy" id="2591691"/>
    <lineage>
        <taxon>Eukaryota</taxon>
        <taxon>Fungi</taxon>
        <taxon>Dikarya</taxon>
        <taxon>Basidiomycota</taxon>
        <taxon>Agaricomycotina</taxon>
        <taxon>Tremellomycetes</taxon>
        <taxon>Tremellales</taxon>
        <taxon>Cryptococcaceae</taxon>
        <taxon>Cryptococcus</taxon>
    </lineage>
</organism>
<name>A0A5D3AZW7_9TREE</name>
<dbReference type="GO" id="GO:0042393">
    <property type="term" value="F:histone binding"/>
    <property type="evidence" value="ECO:0007669"/>
    <property type="project" value="TreeGrafter"/>
</dbReference>
<dbReference type="GO" id="GO:0016887">
    <property type="term" value="F:ATP hydrolysis activity"/>
    <property type="evidence" value="ECO:0007669"/>
    <property type="project" value="TreeGrafter"/>
</dbReference>
<feature type="compositionally biased region" description="Basic and acidic residues" evidence="3">
    <location>
        <begin position="288"/>
        <end position="301"/>
    </location>
</feature>
<feature type="compositionally biased region" description="Polar residues" evidence="3">
    <location>
        <begin position="742"/>
        <end position="755"/>
    </location>
</feature>
<feature type="domain" description="Helicase C-terminal" evidence="4">
    <location>
        <begin position="53"/>
        <end position="200"/>
    </location>
</feature>
<keyword evidence="1" id="KW-0378">Hydrolase</keyword>
<keyword evidence="6" id="KW-1185">Reference proteome</keyword>
<dbReference type="InterPro" id="IPR001650">
    <property type="entry name" value="Helicase_C-like"/>
</dbReference>
<sequence>MAVARGKNVRNILMELRKVCQHPYLAEPELEVRDLPQEELHSNLVNSSGKLQFLKVLLPKLMAKGHRILLFSQFKISLDQIQDFLFGENILYLRLDGDTPQAIRQKNMDLFNAPNSPIGVFLLTTRAGGVGINLATADTVILHDPDFNPHQDLQAIARAHRYGQTKKVLVFKLMIKETIIDKGKRKMVLDHLVVQQLGKEPDENDYEDLFVKNVAGMYGNGGINIPDINYTSARVDELIEKVEADAEAEAQLMAEKHRKIDDGEIEAGVSKGGAQFAFAKIWEAEGDAIKEDEITDQKDAGETDAEDEMDWESIMATIEKERLEKAARELEDGRLRRKQKAQKGIYRIFDEEDTPQKPNKKRRQSKGQGSRESDGDWVNNNGLSDAEKDSPLSGYDPLPDDDLKDLLSGHNVAQVGPSLHHPPKSLKRGQHKTSLSSRPTSSAPQPKIQRPPAPPLPSKHVHDHMVGLWEAIHCRGPGDNGRSKTYNFVSTHSKPTPKVPREIAEAQNIVQWMYHVIRELDDFSLIDRWAIISLPEVTPVERMDAYSSLAKDIDVRLAKYGEAMWFSDDEQVKAIQELLRSGFDVVPEVHPGPLGYPGGKAGMRDADGTPGSSVIPSGFPTPDEPMVPSPVHLSDAAQGPGGFQQDSPAGPSTNRPRHPCERCKSRKHDLRNCPEMFDVQTLEMAARIHHEQIHDAEQKASGMIALERMRYLLIMAGRIDSNYRIPGPSPVEPSFPPASYKTNGSVSLSHSQTSKPLPPTLFAETTLKHPEKRTSEKVDAEAPEAPERLLTGRLREEGLSAPLKRKGKERETMETSIQSRSPEGLAISPSSRQICPFCAKACLSPLRDCVQKNGSRKALKLKIRVQEGMMGELKKAIEKDAKDGVATQDDNRRELDRLKESQHALFACYREWPRQAADA</sequence>
<evidence type="ECO:0000256" key="3">
    <source>
        <dbReference type="SAM" id="MobiDB-lite"/>
    </source>
</evidence>
<dbReference type="GO" id="GO:0003677">
    <property type="term" value="F:DNA binding"/>
    <property type="evidence" value="ECO:0007669"/>
    <property type="project" value="TreeGrafter"/>
</dbReference>
<dbReference type="GO" id="GO:0005634">
    <property type="term" value="C:nucleus"/>
    <property type="evidence" value="ECO:0007669"/>
    <property type="project" value="TreeGrafter"/>
</dbReference>
<feature type="compositionally biased region" description="Polar residues" evidence="3">
    <location>
        <begin position="432"/>
        <end position="442"/>
    </location>
</feature>
<feature type="region of interest" description="Disordered" evidence="3">
    <location>
        <begin position="596"/>
        <end position="664"/>
    </location>
</feature>
<dbReference type="Pfam" id="PF00271">
    <property type="entry name" value="Helicase_C"/>
    <property type="match status" value="1"/>
</dbReference>
<dbReference type="PROSITE" id="PS51194">
    <property type="entry name" value="HELICASE_CTER"/>
    <property type="match status" value="1"/>
</dbReference>
<dbReference type="Proteomes" id="UP000322245">
    <property type="component" value="Unassembled WGS sequence"/>
</dbReference>
<dbReference type="GO" id="GO:0000785">
    <property type="term" value="C:chromatin"/>
    <property type="evidence" value="ECO:0007669"/>
    <property type="project" value="TreeGrafter"/>
</dbReference>
<evidence type="ECO:0000313" key="5">
    <source>
        <dbReference type="EMBL" id="TYJ56412.1"/>
    </source>
</evidence>
<feature type="compositionally biased region" description="Acidic residues" evidence="3">
    <location>
        <begin position="302"/>
        <end position="311"/>
    </location>
</feature>
<evidence type="ECO:0000256" key="1">
    <source>
        <dbReference type="ARBA" id="ARBA00022801"/>
    </source>
</evidence>
<gene>
    <name evidence="5" type="ORF">B9479_002815</name>
</gene>
<feature type="region of interest" description="Disordered" evidence="3">
    <location>
        <begin position="742"/>
        <end position="786"/>
    </location>
</feature>
<feature type="region of interest" description="Disordered" evidence="3">
    <location>
        <begin position="333"/>
        <end position="461"/>
    </location>
</feature>
<evidence type="ECO:0000256" key="2">
    <source>
        <dbReference type="ARBA" id="ARBA00023242"/>
    </source>
</evidence>
<comment type="caution">
    <text evidence="5">The sequence shown here is derived from an EMBL/GenBank/DDBJ whole genome shotgun (WGS) entry which is preliminary data.</text>
</comment>
<feature type="region of interest" description="Disordered" evidence="3">
    <location>
        <begin position="288"/>
        <end position="311"/>
    </location>
</feature>
<feature type="compositionally biased region" description="Basic residues" evidence="3">
    <location>
        <begin position="421"/>
        <end position="431"/>
    </location>
</feature>
<accession>A0A5D3AZW7</accession>
<protein>
    <recommendedName>
        <fullName evidence="4">Helicase C-terminal domain-containing protein</fullName>
    </recommendedName>
</protein>
<dbReference type="Gene3D" id="3.40.50.300">
    <property type="entry name" value="P-loop containing nucleotide triphosphate hydrolases"/>
    <property type="match status" value="1"/>
</dbReference>
<proteinExistence type="predicted"/>
<feature type="region of interest" description="Disordered" evidence="3">
    <location>
        <begin position="804"/>
        <end position="827"/>
    </location>
</feature>
<keyword evidence="2" id="KW-0539">Nucleus</keyword>
<dbReference type="EMBL" id="NIDF01000024">
    <property type="protein sequence ID" value="TYJ56412.1"/>
    <property type="molecule type" value="Genomic_DNA"/>
</dbReference>
<dbReference type="AlphaFoldDB" id="A0A5D3AZW7"/>
<feature type="compositionally biased region" description="Polar residues" evidence="3">
    <location>
        <begin position="644"/>
        <end position="654"/>
    </location>
</feature>